<reference evidence="3 5" key="1">
    <citation type="submission" date="2015-12" db="EMBL/GenBank/DDBJ databases">
        <title>Amycolatopsis regifaucium genome sequencing and assembly.</title>
        <authorList>
            <person name="Mayilraj S."/>
        </authorList>
    </citation>
    <scope>NUCLEOTIDE SEQUENCE [LARGE SCALE GENOMIC DNA]</scope>
    <source>
        <strain evidence="3 5">GY080</strain>
    </source>
</reference>
<keyword evidence="1" id="KW-0812">Transmembrane</keyword>
<gene>
    <name evidence="4" type="ORF">ATP06_0207125</name>
    <name evidence="3" type="ORF">AVL48_24575</name>
</gene>
<keyword evidence="1" id="KW-0472">Membrane</keyword>
<accession>A0A154MRC2</accession>
<keyword evidence="3" id="KW-0418">Kinase</keyword>
<dbReference type="GO" id="GO:0016301">
    <property type="term" value="F:kinase activity"/>
    <property type="evidence" value="ECO:0007669"/>
    <property type="project" value="UniProtKB-KW"/>
</dbReference>
<dbReference type="EMBL" id="LOBU02000007">
    <property type="protein sequence ID" value="OKA09255.1"/>
    <property type="molecule type" value="Genomic_DNA"/>
</dbReference>
<evidence type="ECO:0000313" key="5">
    <source>
        <dbReference type="Proteomes" id="UP000076321"/>
    </source>
</evidence>
<organism evidence="3 5">
    <name type="scientific">Amycolatopsis regifaucium</name>
    <dbReference type="NCBI Taxonomy" id="546365"/>
    <lineage>
        <taxon>Bacteria</taxon>
        <taxon>Bacillati</taxon>
        <taxon>Actinomycetota</taxon>
        <taxon>Actinomycetes</taxon>
        <taxon>Pseudonocardiales</taxon>
        <taxon>Pseudonocardiaceae</taxon>
        <taxon>Amycolatopsis</taxon>
    </lineage>
</organism>
<keyword evidence="3" id="KW-0808">Transferase</keyword>
<comment type="caution">
    <text evidence="3">The sequence shown here is derived from an EMBL/GenBank/DDBJ whole genome shotgun (WGS) entry which is preliminary data.</text>
</comment>
<dbReference type="OrthoDB" id="5183710at2"/>
<dbReference type="AlphaFoldDB" id="A0A154MRC2"/>
<protein>
    <submittedName>
        <fullName evidence="3">Two-component system sensor kinase</fullName>
    </submittedName>
</protein>
<evidence type="ECO:0000313" key="6">
    <source>
        <dbReference type="Proteomes" id="UP000186883"/>
    </source>
</evidence>
<evidence type="ECO:0000259" key="2">
    <source>
        <dbReference type="Pfam" id="PF13796"/>
    </source>
</evidence>
<dbReference type="Proteomes" id="UP000186883">
    <property type="component" value="Unassembled WGS sequence"/>
</dbReference>
<evidence type="ECO:0000313" key="3">
    <source>
        <dbReference type="EMBL" id="KZB86825.1"/>
    </source>
</evidence>
<feature type="transmembrane region" description="Helical" evidence="1">
    <location>
        <begin position="21"/>
        <end position="43"/>
    </location>
</feature>
<evidence type="ECO:0000313" key="4">
    <source>
        <dbReference type="EMBL" id="OKA09255.1"/>
    </source>
</evidence>
<feature type="transmembrane region" description="Helical" evidence="1">
    <location>
        <begin position="49"/>
        <end position="69"/>
    </location>
</feature>
<proteinExistence type="predicted"/>
<name>A0A154MRC2_9PSEU</name>
<keyword evidence="6" id="KW-1185">Reference proteome</keyword>
<feature type="transmembrane region" description="Helical" evidence="1">
    <location>
        <begin position="113"/>
        <end position="134"/>
    </location>
</feature>
<keyword evidence="1" id="KW-1133">Transmembrane helix</keyword>
<sequence length="231" mass="25523">MSSLAAERELSRSDPSFGGSLAYLLMNLPMGVLAFALLMSFFWLGVGTVIIWIGVPILALVILSVRGAARMERARVYALLDRYIDLPYLPLPEAGQSVRWKARLKDTSTWRDLSYFFLLFPLGIVEFVLVTAFWSTSLGLAGLPIHYRFLPGGEYRFPTWEVPWFTVDSTVSALPWAALGVLCIALSVALTKALAGMHARLATALLGPTHAQRRRLEESWGEVSTMSTVNG</sequence>
<dbReference type="EMBL" id="LQCI01000004">
    <property type="protein sequence ID" value="KZB86825.1"/>
    <property type="molecule type" value="Genomic_DNA"/>
</dbReference>
<dbReference type="InterPro" id="IPR025828">
    <property type="entry name" value="Put_sensor_dom"/>
</dbReference>
<dbReference type="Proteomes" id="UP000076321">
    <property type="component" value="Unassembled WGS sequence"/>
</dbReference>
<dbReference type="RefSeq" id="WP_061981182.1">
    <property type="nucleotide sequence ID" value="NZ_FOPQ01000005.1"/>
</dbReference>
<dbReference type="Pfam" id="PF13796">
    <property type="entry name" value="Sensor"/>
    <property type="match status" value="1"/>
</dbReference>
<feature type="domain" description="Putative sensor" evidence="2">
    <location>
        <begin position="23"/>
        <end position="206"/>
    </location>
</feature>
<reference evidence="4 6" key="2">
    <citation type="submission" date="2016-11" db="EMBL/GenBank/DDBJ databases">
        <title>Genome sequencing of Amycolatopsis regifaucium.</title>
        <authorList>
            <person name="Mayilraj S."/>
            <person name="Kaur N."/>
        </authorList>
    </citation>
    <scope>NUCLEOTIDE SEQUENCE [LARGE SCALE GENOMIC DNA]</scope>
    <source>
        <strain evidence="4 6">GY080</strain>
    </source>
</reference>
<feature type="transmembrane region" description="Helical" evidence="1">
    <location>
        <begin position="173"/>
        <end position="195"/>
    </location>
</feature>
<evidence type="ECO:0000256" key="1">
    <source>
        <dbReference type="SAM" id="Phobius"/>
    </source>
</evidence>